<keyword evidence="7" id="KW-1185">Reference proteome</keyword>
<keyword evidence="1" id="KW-0805">Transcription regulation</keyword>
<dbReference type="SUPFAM" id="SSF48498">
    <property type="entry name" value="Tetracyclin repressor-like, C-terminal domain"/>
    <property type="match status" value="1"/>
</dbReference>
<evidence type="ECO:0000256" key="2">
    <source>
        <dbReference type="ARBA" id="ARBA00023125"/>
    </source>
</evidence>
<dbReference type="GO" id="GO:0003700">
    <property type="term" value="F:DNA-binding transcription factor activity"/>
    <property type="evidence" value="ECO:0007669"/>
    <property type="project" value="InterPro"/>
</dbReference>
<comment type="caution">
    <text evidence="6">The sequence shown here is derived from an EMBL/GenBank/DDBJ whole genome shotgun (WGS) entry which is preliminary data.</text>
</comment>
<dbReference type="EMBL" id="BORR01000008">
    <property type="protein sequence ID" value="GIO37665.1"/>
    <property type="molecule type" value="Genomic_DNA"/>
</dbReference>
<evidence type="ECO:0000313" key="6">
    <source>
        <dbReference type="EMBL" id="GIO37665.1"/>
    </source>
</evidence>
<dbReference type="PANTHER" id="PTHR47506:SF1">
    <property type="entry name" value="HTH-TYPE TRANSCRIPTIONAL REGULATOR YJDC"/>
    <property type="match status" value="1"/>
</dbReference>
<dbReference type="PANTHER" id="PTHR47506">
    <property type="entry name" value="TRANSCRIPTIONAL REGULATORY PROTEIN"/>
    <property type="match status" value="1"/>
</dbReference>
<dbReference type="Proteomes" id="UP000681162">
    <property type="component" value="Unassembled WGS sequence"/>
</dbReference>
<accession>A0A919XVJ4</accession>
<reference evidence="6 7" key="1">
    <citation type="submission" date="2021-03" db="EMBL/GenBank/DDBJ databases">
        <title>Antimicrobial resistance genes in bacteria isolated from Japanese honey, and their potential for conferring macrolide and lincosamide resistance in the American foulbrood pathogen Paenibacillus larvae.</title>
        <authorList>
            <person name="Okamoto M."/>
            <person name="Kumagai M."/>
            <person name="Kanamori H."/>
            <person name="Takamatsu D."/>
        </authorList>
    </citation>
    <scope>NUCLEOTIDE SEQUENCE [LARGE SCALE GENOMIC DNA]</scope>
    <source>
        <strain evidence="6 7">J41TS12</strain>
    </source>
</reference>
<dbReference type="InterPro" id="IPR036271">
    <property type="entry name" value="Tet_transcr_reg_TetR-rel_C_sf"/>
</dbReference>
<name>A0A919XVJ4_9BACL</name>
<dbReference type="RefSeq" id="WP_212939913.1">
    <property type="nucleotide sequence ID" value="NZ_BORR01000008.1"/>
</dbReference>
<dbReference type="FunFam" id="1.10.10.60:FF:000141">
    <property type="entry name" value="TetR family transcriptional regulator"/>
    <property type="match status" value="1"/>
</dbReference>
<evidence type="ECO:0000256" key="3">
    <source>
        <dbReference type="ARBA" id="ARBA00023163"/>
    </source>
</evidence>
<sequence length="203" mass="23483">MNKKQLQSEQTRKRIVDAARMLFAQKGYKATSIEDIIAATGTSKGNLYYHFKSKEGLFLYLLDEWDREWEEKWETGESQFKTSSEKLFGLAELLVHDDLNHPLTKAADEFFNEEKTSEIEERITGMVDRHLEWNRRLIQEGIDRGEYRAEQAGEYAVVLESLLFGLSHMSRNREPEAVLELYHQAMKVFLYGISAGTTSHTPG</sequence>
<evidence type="ECO:0000259" key="5">
    <source>
        <dbReference type="PROSITE" id="PS50977"/>
    </source>
</evidence>
<dbReference type="PROSITE" id="PS50977">
    <property type="entry name" value="HTH_TETR_2"/>
    <property type="match status" value="1"/>
</dbReference>
<dbReference type="Gene3D" id="1.10.10.60">
    <property type="entry name" value="Homeodomain-like"/>
    <property type="match status" value="1"/>
</dbReference>
<feature type="DNA-binding region" description="H-T-H motif" evidence="4">
    <location>
        <begin position="32"/>
        <end position="51"/>
    </location>
</feature>
<dbReference type="Pfam" id="PF08360">
    <property type="entry name" value="TetR_C_5"/>
    <property type="match status" value="1"/>
</dbReference>
<evidence type="ECO:0000256" key="4">
    <source>
        <dbReference type="PROSITE-ProRule" id="PRU00335"/>
    </source>
</evidence>
<evidence type="ECO:0000313" key="7">
    <source>
        <dbReference type="Proteomes" id="UP000681162"/>
    </source>
</evidence>
<gene>
    <name evidence="6" type="ORF">J41TS12_25260</name>
</gene>
<dbReference type="GO" id="GO:0003677">
    <property type="term" value="F:DNA binding"/>
    <property type="evidence" value="ECO:0007669"/>
    <property type="project" value="UniProtKB-UniRule"/>
</dbReference>
<dbReference type="Gene3D" id="1.10.357.10">
    <property type="entry name" value="Tetracycline Repressor, domain 2"/>
    <property type="match status" value="1"/>
</dbReference>
<dbReference type="InterPro" id="IPR013571">
    <property type="entry name" value="Tscrpt_reg_QacR_C"/>
</dbReference>
<dbReference type="GO" id="GO:0045892">
    <property type="term" value="P:negative regulation of DNA-templated transcription"/>
    <property type="evidence" value="ECO:0007669"/>
    <property type="project" value="InterPro"/>
</dbReference>
<organism evidence="6 7">
    <name type="scientific">Paenibacillus antibioticophila</name>
    <dbReference type="NCBI Taxonomy" id="1274374"/>
    <lineage>
        <taxon>Bacteria</taxon>
        <taxon>Bacillati</taxon>
        <taxon>Bacillota</taxon>
        <taxon>Bacilli</taxon>
        <taxon>Bacillales</taxon>
        <taxon>Paenibacillaceae</taxon>
        <taxon>Paenibacillus</taxon>
    </lineage>
</organism>
<dbReference type="Pfam" id="PF00440">
    <property type="entry name" value="TetR_N"/>
    <property type="match status" value="1"/>
</dbReference>
<feature type="domain" description="HTH tetR-type" evidence="5">
    <location>
        <begin position="9"/>
        <end position="69"/>
    </location>
</feature>
<proteinExistence type="predicted"/>
<protein>
    <submittedName>
        <fullName evidence="6">TetR family transcriptional regulator</fullName>
    </submittedName>
</protein>
<keyword evidence="3" id="KW-0804">Transcription</keyword>
<dbReference type="AlphaFoldDB" id="A0A919XVJ4"/>
<dbReference type="SUPFAM" id="SSF46689">
    <property type="entry name" value="Homeodomain-like"/>
    <property type="match status" value="1"/>
</dbReference>
<dbReference type="InterPro" id="IPR009057">
    <property type="entry name" value="Homeodomain-like_sf"/>
</dbReference>
<keyword evidence="2 4" id="KW-0238">DNA-binding</keyword>
<evidence type="ECO:0000256" key="1">
    <source>
        <dbReference type="ARBA" id="ARBA00023015"/>
    </source>
</evidence>
<dbReference type="InterPro" id="IPR001647">
    <property type="entry name" value="HTH_TetR"/>
</dbReference>
<dbReference type="PRINTS" id="PR00455">
    <property type="entry name" value="HTHTETR"/>
</dbReference>